<dbReference type="Pfam" id="PF13411">
    <property type="entry name" value="MerR_1"/>
    <property type="match status" value="1"/>
</dbReference>
<protein>
    <submittedName>
        <fullName evidence="5">MerR family transcriptional regulator</fullName>
    </submittedName>
</protein>
<dbReference type="InterPro" id="IPR047057">
    <property type="entry name" value="MerR_fam"/>
</dbReference>
<reference evidence="5" key="1">
    <citation type="submission" date="2020-08" db="EMBL/GenBank/DDBJ databases">
        <title>Genome public.</title>
        <authorList>
            <person name="Liu C."/>
            <person name="Sun Q."/>
        </authorList>
    </citation>
    <scope>NUCLEOTIDE SEQUENCE</scope>
    <source>
        <strain evidence="5">NSJ-31</strain>
    </source>
</reference>
<evidence type="ECO:0000313" key="6">
    <source>
        <dbReference type="Proteomes" id="UP000653127"/>
    </source>
</evidence>
<evidence type="ECO:0000256" key="3">
    <source>
        <dbReference type="ARBA" id="ARBA00023163"/>
    </source>
</evidence>
<evidence type="ECO:0000256" key="1">
    <source>
        <dbReference type="ARBA" id="ARBA00023015"/>
    </source>
</evidence>
<dbReference type="GO" id="GO:0003677">
    <property type="term" value="F:DNA binding"/>
    <property type="evidence" value="ECO:0007669"/>
    <property type="project" value="UniProtKB-KW"/>
</dbReference>
<dbReference type="RefSeq" id="WP_177940390.1">
    <property type="nucleotide sequence ID" value="NZ_JACRST010000001.1"/>
</dbReference>
<evidence type="ECO:0000313" key="5">
    <source>
        <dbReference type="EMBL" id="MBC8545683.1"/>
    </source>
</evidence>
<dbReference type="SUPFAM" id="SSF46955">
    <property type="entry name" value="Putative DNA-binding domain"/>
    <property type="match status" value="1"/>
</dbReference>
<dbReference type="CDD" id="cd00592">
    <property type="entry name" value="HTH_MerR-like"/>
    <property type="match status" value="1"/>
</dbReference>
<dbReference type="PANTHER" id="PTHR30204">
    <property type="entry name" value="REDOX-CYCLING DRUG-SENSING TRANSCRIPTIONAL ACTIVATOR SOXR"/>
    <property type="match status" value="1"/>
</dbReference>
<name>A0A926DXG9_9FIRM</name>
<dbReference type="Proteomes" id="UP000653127">
    <property type="component" value="Unassembled WGS sequence"/>
</dbReference>
<proteinExistence type="predicted"/>
<keyword evidence="1" id="KW-0805">Transcription regulation</keyword>
<dbReference type="InterPro" id="IPR009061">
    <property type="entry name" value="DNA-bd_dom_put_sf"/>
</dbReference>
<dbReference type="InterPro" id="IPR000551">
    <property type="entry name" value="MerR-type_HTH_dom"/>
</dbReference>
<feature type="domain" description="HTH merR-type" evidence="4">
    <location>
        <begin position="1"/>
        <end position="68"/>
    </location>
</feature>
<dbReference type="SMART" id="SM00422">
    <property type="entry name" value="HTH_MERR"/>
    <property type="match status" value="1"/>
</dbReference>
<gene>
    <name evidence="5" type="ORF">H8711_01855</name>
</gene>
<keyword evidence="6" id="KW-1185">Reference proteome</keyword>
<dbReference type="Gene3D" id="1.10.1660.10">
    <property type="match status" value="1"/>
</dbReference>
<keyword evidence="3" id="KW-0804">Transcription</keyword>
<keyword evidence="2" id="KW-0238">DNA-binding</keyword>
<dbReference type="AlphaFoldDB" id="A0A926DXG9"/>
<dbReference type="GO" id="GO:0003700">
    <property type="term" value="F:DNA-binding transcription factor activity"/>
    <property type="evidence" value="ECO:0007669"/>
    <property type="project" value="InterPro"/>
</dbReference>
<accession>A0A926DXG9</accession>
<comment type="caution">
    <text evidence="5">The sequence shown here is derived from an EMBL/GenBank/DDBJ whole genome shotgun (WGS) entry which is preliminary data.</text>
</comment>
<dbReference type="PANTHER" id="PTHR30204:SF94">
    <property type="entry name" value="HEAVY METAL-DEPENDENT TRANSCRIPTIONAL REGULATOR HI_0293-RELATED"/>
    <property type="match status" value="1"/>
</dbReference>
<evidence type="ECO:0000256" key="2">
    <source>
        <dbReference type="ARBA" id="ARBA00023125"/>
    </source>
</evidence>
<dbReference type="EMBL" id="JACRST010000001">
    <property type="protein sequence ID" value="MBC8545683.1"/>
    <property type="molecule type" value="Genomic_DNA"/>
</dbReference>
<organism evidence="5 6">
    <name type="scientific">Ligaoa zhengdingensis</name>
    <dbReference type="NCBI Taxonomy" id="2763658"/>
    <lineage>
        <taxon>Bacteria</taxon>
        <taxon>Bacillati</taxon>
        <taxon>Bacillota</taxon>
        <taxon>Clostridia</taxon>
        <taxon>Eubacteriales</taxon>
        <taxon>Oscillospiraceae</taxon>
        <taxon>Ligaoa</taxon>
    </lineage>
</organism>
<sequence length="285" mass="32867">MLINEVCKECNLTKKAVEYYTEQGLIQPRITENGYRQFSETDALKLKRIAVLRGLGFSVPEIRTILENDSRTAIYDVLNRKEFEIVELQTKQALIKQLAESGDWEHIEGQVEALQNKQSILNRILDKFPGFYGKFVCLHFAPFLSEAITTNEQREAFETIIRYLDGISIAVPSDVQQYLDEIRENADVAVTQSASAVLAAAMADPEKYIHDNKEMLEQYRAVAKSEEYKASPAYRLQEYLKQFQSESGYNDVFIPAMQRISPAYREYHKSLQAANEVFLRHFQQE</sequence>
<evidence type="ECO:0000259" key="4">
    <source>
        <dbReference type="PROSITE" id="PS50937"/>
    </source>
</evidence>
<dbReference type="PROSITE" id="PS50937">
    <property type="entry name" value="HTH_MERR_2"/>
    <property type="match status" value="1"/>
</dbReference>